<proteinExistence type="predicted"/>
<organism evidence="2 3">
    <name type="scientific">Gossypium stocksii</name>
    <dbReference type="NCBI Taxonomy" id="47602"/>
    <lineage>
        <taxon>Eukaryota</taxon>
        <taxon>Viridiplantae</taxon>
        <taxon>Streptophyta</taxon>
        <taxon>Embryophyta</taxon>
        <taxon>Tracheophyta</taxon>
        <taxon>Spermatophyta</taxon>
        <taxon>Magnoliopsida</taxon>
        <taxon>eudicotyledons</taxon>
        <taxon>Gunneridae</taxon>
        <taxon>Pentapetalae</taxon>
        <taxon>rosids</taxon>
        <taxon>malvids</taxon>
        <taxon>Malvales</taxon>
        <taxon>Malvaceae</taxon>
        <taxon>Malvoideae</taxon>
        <taxon>Gossypium</taxon>
    </lineage>
</organism>
<feature type="region of interest" description="Disordered" evidence="1">
    <location>
        <begin position="31"/>
        <end position="65"/>
    </location>
</feature>
<feature type="non-terminal residue" evidence="2">
    <location>
        <position position="65"/>
    </location>
</feature>
<dbReference type="AlphaFoldDB" id="A0A9D3W3T0"/>
<evidence type="ECO:0000313" key="3">
    <source>
        <dbReference type="Proteomes" id="UP000828251"/>
    </source>
</evidence>
<keyword evidence="3" id="KW-1185">Reference proteome</keyword>
<reference evidence="2 3" key="1">
    <citation type="journal article" date="2021" name="Plant Biotechnol. J.">
        <title>Multi-omics assisted identification of the key and species-specific regulatory components of drought-tolerant mechanisms in Gossypium stocksii.</title>
        <authorList>
            <person name="Yu D."/>
            <person name="Ke L."/>
            <person name="Zhang D."/>
            <person name="Wu Y."/>
            <person name="Sun Y."/>
            <person name="Mei J."/>
            <person name="Sun J."/>
            <person name="Sun Y."/>
        </authorList>
    </citation>
    <scope>NUCLEOTIDE SEQUENCE [LARGE SCALE GENOMIC DNA]</scope>
    <source>
        <strain evidence="3">cv. E1</strain>
        <tissue evidence="2">Leaf</tissue>
    </source>
</reference>
<evidence type="ECO:0000313" key="2">
    <source>
        <dbReference type="EMBL" id="KAH1107777.1"/>
    </source>
</evidence>
<accession>A0A9D3W3T0</accession>
<gene>
    <name evidence="2" type="ORF">J1N35_011545</name>
</gene>
<comment type="caution">
    <text evidence="2">The sequence shown here is derived from an EMBL/GenBank/DDBJ whole genome shotgun (WGS) entry which is preliminary data.</text>
</comment>
<dbReference type="OrthoDB" id="10509328at2759"/>
<dbReference type="Proteomes" id="UP000828251">
    <property type="component" value="Unassembled WGS sequence"/>
</dbReference>
<feature type="compositionally biased region" description="Basic and acidic residues" evidence="1">
    <location>
        <begin position="33"/>
        <end position="51"/>
    </location>
</feature>
<name>A0A9D3W3T0_9ROSI</name>
<protein>
    <submittedName>
        <fullName evidence="2">Uncharacterized protein</fullName>
    </submittedName>
</protein>
<sequence>MPPQGISSMIHIRMIERRHGVDPCQYQLLHSDTQNDHRDVTDDVPLFHEDPPQPPPSSYRPIHSA</sequence>
<dbReference type="EMBL" id="JAIQCV010000004">
    <property type="protein sequence ID" value="KAH1107777.1"/>
    <property type="molecule type" value="Genomic_DNA"/>
</dbReference>
<evidence type="ECO:0000256" key="1">
    <source>
        <dbReference type="SAM" id="MobiDB-lite"/>
    </source>
</evidence>